<comment type="catalytic activity">
    <reaction evidence="1">
        <text>ATP + protein L-histidine = ADP + protein N-phospho-L-histidine.</text>
        <dbReference type="EC" id="2.7.13.3"/>
    </reaction>
</comment>
<evidence type="ECO:0000256" key="11">
    <source>
        <dbReference type="ARBA" id="ARBA00022989"/>
    </source>
</evidence>
<evidence type="ECO:0000256" key="12">
    <source>
        <dbReference type="ARBA" id="ARBA00023012"/>
    </source>
</evidence>
<dbReference type="Gene3D" id="1.20.120.160">
    <property type="entry name" value="HPT domain"/>
    <property type="match status" value="1"/>
</dbReference>
<keyword evidence="5 17" id="KW-0597">Phosphoprotein</keyword>
<dbReference type="CDD" id="cd00130">
    <property type="entry name" value="PAS"/>
    <property type="match status" value="2"/>
</dbReference>
<feature type="domain" description="HPt" evidence="24">
    <location>
        <begin position="1209"/>
        <end position="1297"/>
    </location>
</feature>
<comment type="subcellular location">
    <subcellularLocation>
        <location evidence="2">Cell membrane</location>
        <topology evidence="2">Multi-pass membrane protein</topology>
    </subcellularLocation>
</comment>
<feature type="domain" description="PAS" evidence="21">
    <location>
        <begin position="403"/>
        <end position="460"/>
    </location>
</feature>
<dbReference type="SMART" id="SM00086">
    <property type="entry name" value="PAC"/>
    <property type="match status" value="1"/>
</dbReference>
<dbReference type="Pfam" id="PF00512">
    <property type="entry name" value="HisKA"/>
    <property type="match status" value="1"/>
</dbReference>
<keyword evidence="26" id="KW-1185">Reference proteome</keyword>
<dbReference type="Gene3D" id="3.30.450.20">
    <property type="entry name" value="PAS domain"/>
    <property type="match status" value="3"/>
</dbReference>
<feature type="domain" description="HAMP" evidence="23">
    <location>
        <begin position="319"/>
        <end position="371"/>
    </location>
</feature>
<feature type="domain" description="Histidine kinase" evidence="19">
    <location>
        <begin position="790"/>
        <end position="1011"/>
    </location>
</feature>
<dbReference type="InterPro" id="IPR005467">
    <property type="entry name" value="His_kinase_dom"/>
</dbReference>
<dbReference type="InterPro" id="IPR013767">
    <property type="entry name" value="PAS_fold"/>
</dbReference>
<feature type="modified residue" description="4-aspartylphosphate" evidence="17">
    <location>
        <position position="1083"/>
    </location>
</feature>
<keyword evidence="4" id="KW-1003">Cell membrane</keyword>
<dbReference type="SMART" id="SM00448">
    <property type="entry name" value="REC"/>
    <property type="match status" value="1"/>
</dbReference>
<evidence type="ECO:0000256" key="9">
    <source>
        <dbReference type="ARBA" id="ARBA00022777"/>
    </source>
</evidence>
<evidence type="ECO:0000256" key="13">
    <source>
        <dbReference type="ARBA" id="ARBA00023136"/>
    </source>
</evidence>
<evidence type="ECO:0000256" key="17">
    <source>
        <dbReference type="PROSITE-ProRule" id="PRU00169"/>
    </source>
</evidence>
<proteinExistence type="predicted"/>
<dbReference type="FunFam" id="1.10.287.130:FF:000002">
    <property type="entry name" value="Two-component osmosensing histidine kinase"/>
    <property type="match status" value="1"/>
</dbReference>
<dbReference type="InterPro" id="IPR000700">
    <property type="entry name" value="PAS-assoc_C"/>
</dbReference>
<protein>
    <recommendedName>
        <fullName evidence="15">Sensory/regulatory protein RpfC</fullName>
        <ecNumber evidence="3">2.7.13.3</ecNumber>
    </recommendedName>
</protein>
<dbReference type="InterPro" id="IPR011006">
    <property type="entry name" value="CheY-like_superfamily"/>
</dbReference>
<keyword evidence="6" id="KW-0808">Transferase</keyword>
<feature type="modified residue" description="Phosphohistidine" evidence="16">
    <location>
        <position position="1248"/>
    </location>
</feature>
<keyword evidence="13 18" id="KW-0472">Membrane</keyword>
<dbReference type="PROSITE" id="PS50110">
    <property type="entry name" value="RESPONSE_REGULATORY"/>
    <property type="match status" value="1"/>
</dbReference>
<feature type="transmembrane region" description="Helical" evidence="18">
    <location>
        <begin position="12"/>
        <end position="38"/>
    </location>
</feature>
<evidence type="ECO:0000259" key="20">
    <source>
        <dbReference type="PROSITE" id="PS50110"/>
    </source>
</evidence>
<keyword evidence="8" id="KW-0547">Nucleotide-binding</keyword>
<evidence type="ECO:0000259" key="22">
    <source>
        <dbReference type="PROSITE" id="PS50113"/>
    </source>
</evidence>
<evidence type="ECO:0000256" key="6">
    <source>
        <dbReference type="ARBA" id="ARBA00022679"/>
    </source>
</evidence>
<dbReference type="InterPro" id="IPR003594">
    <property type="entry name" value="HATPase_dom"/>
</dbReference>
<evidence type="ECO:0000259" key="23">
    <source>
        <dbReference type="PROSITE" id="PS50885"/>
    </source>
</evidence>
<dbReference type="PANTHER" id="PTHR45339:SF1">
    <property type="entry name" value="HYBRID SIGNAL TRANSDUCTION HISTIDINE KINASE J"/>
    <property type="match status" value="1"/>
</dbReference>
<dbReference type="CDD" id="cd16922">
    <property type="entry name" value="HATPase_EvgS-ArcB-TorS-like"/>
    <property type="match status" value="1"/>
</dbReference>
<feature type="domain" description="PAS" evidence="21">
    <location>
        <begin position="654"/>
        <end position="707"/>
    </location>
</feature>
<dbReference type="PRINTS" id="PR00344">
    <property type="entry name" value="BCTRLSENSOR"/>
</dbReference>
<dbReference type="Pfam" id="PF00672">
    <property type="entry name" value="HAMP"/>
    <property type="match status" value="1"/>
</dbReference>
<dbReference type="SUPFAM" id="SSF55874">
    <property type="entry name" value="ATPase domain of HSP90 chaperone/DNA topoisomerase II/histidine kinase"/>
    <property type="match status" value="1"/>
</dbReference>
<evidence type="ECO:0000256" key="5">
    <source>
        <dbReference type="ARBA" id="ARBA00022553"/>
    </source>
</evidence>
<dbReference type="InterPro" id="IPR036097">
    <property type="entry name" value="HisK_dim/P_sf"/>
</dbReference>
<dbReference type="Gene3D" id="3.40.50.2300">
    <property type="match status" value="1"/>
</dbReference>
<evidence type="ECO:0000256" key="4">
    <source>
        <dbReference type="ARBA" id="ARBA00022475"/>
    </source>
</evidence>
<dbReference type="InterPro" id="IPR035965">
    <property type="entry name" value="PAS-like_dom_sf"/>
</dbReference>
<dbReference type="Pfam" id="PF00072">
    <property type="entry name" value="Response_reg"/>
    <property type="match status" value="1"/>
</dbReference>
<dbReference type="InterPro" id="IPR000014">
    <property type="entry name" value="PAS"/>
</dbReference>
<evidence type="ECO:0000259" key="19">
    <source>
        <dbReference type="PROSITE" id="PS50109"/>
    </source>
</evidence>
<dbReference type="CDD" id="cd00082">
    <property type="entry name" value="HisKA"/>
    <property type="match status" value="1"/>
</dbReference>
<keyword evidence="9" id="KW-0418">Kinase</keyword>
<accession>A0A444IXN2</accession>
<dbReference type="InterPro" id="IPR001789">
    <property type="entry name" value="Sig_transdc_resp-reg_receiver"/>
</dbReference>
<evidence type="ECO:0000256" key="7">
    <source>
        <dbReference type="ARBA" id="ARBA00022692"/>
    </source>
</evidence>
<evidence type="ECO:0000256" key="3">
    <source>
        <dbReference type="ARBA" id="ARBA00012438"/>
    </source>
</evidence>
<feature type="domain" description="PAC" evidence="22">
    <location>
        <begin position="725"/>
        <end position="779"/>
    </location>
</feature>
<sequence>MQSESVPFYRRLRFSMMLTVLVLVTLISGTSILISYYVTGQKIERDVATEFFNTESVASTCFELFTRQLLFTAKGMADELVLRQMQDADGEQSLVAMFRALKGKKSGDILFLSNTANEVIAFSEKSLDIATSLARYQGIQEKMATGQSFSTIIMVDSGIGMEPQGRKLFYMIAAVPVMLPYSSQRFFVFSCYLMDSSFLLRFPIYSHMDITLVSDNSVIATTLPPEDILREGDKYPFYKSSVLLPGAIDLIHESSFFKEKMYVKIKYIPGMENSTTSFIILSHPSRLVLATKKEFGQHFIIILFVGLCCSIMLIFFITGSVLNPIKELNQLVHKISDGDLNNRIESSVTNEFTPLINQFNNMLNLIQRKDEELWDIVEAKTTELRQRNIFIDNLLRSSQVMGIVATDMNLVVTYFNPVAEKLFGFKAEEVVGKKVTEFHPHIKNREEQFNVLIDNALRKGSYTFTVGTSDLSHDADGRIKEADKGGHNQLIIEVYLSPIKAKSEQGREIASGLMLMAQDITAARQMDERLHSALAELKVILDNTMLGLILVQDERIIRVNTTFESMFGYSFDEILEMPWSDFRSVIFAGKEAECWDGSGRMFSMVKKTELGVREQQPFWSKVRQVSIGSDRHKETKRELYLFEDMSSQNEMFEKIQRLSQAVEQSSNSVVITSTDGIIEYVNRTFVSTTGYNAYEIIGQSLEILAPSKAEADVYKKMWSTVRAGDEWTGELVNKKKDGALYEENVVASPIRNEENEITHIIVTKENITDLKKARQQADSANKAKSEFLANMSHEIRTPMNSIIGMTELLLDTKLFPEQKGFVENVNSSACVLLSLINDILDFSKIEAGKLELDYRPFRPRQLAEEVIQTLKILGEQKGIELRLNVINDDDCYPQGDSLRIRQVLLNLVGNAIKFTHQGNVTLEVNIRSTHANYCSAIFTISDTGIGISQDQQENIFANFTQADSSITRDFGGTGLGLAISNRLLQLMGSEIYLKSTLGVGSIFSFNLLLEEAKHPMTGIEQQQEVPTSSKQCLDVLLVEDNPANQRLAVIILEKQGQQVSVANNGLEALSYLSRQHFDLIFMDMQMPIMDGLTATRYIRQVEQGVAIDLPELDAVSDQLHDRLIGGHVYIVAVTANAMYEDRKQCLEAGMDEYLSKPYKKYSLLKILHNFDKKSGEQAPSSLAKEEEQTTEVVSWDDVMQHLMKHFELERDDAQTVLSTYAESLAQGLVDLRKHMENGDGIEGGRQGHAMKGGLLNLGLSQLAETAFVLEKELPKGIEKSHFALLEKLVGALKGLTA</sequence>
<dbReference type="GO" id="GO:0000155">
    <property type="term" value="F:phosphorelay sensor kinase activity"/>
    <property type="evidence" value="ECO:0007669"/>
    <property type="project" value="InterPro"/>
</dbReference>
<name>A0A444IXN2_9BACT</name>
<dbReference type="CDD" id="cd06225">
    <property type="entry name" value="HAMP"/>
    <property type="match status" value="1"/>
</dbReference>
<keyword evidence="12" id="KW-0902">Two-component regulatory system</keyword>
<dbReference type="Gene3D" id="3.30.565.10">
    <property type="entry name" value="Histidine kinase-like ATPase, C-terminal domain"/>
    <property type="match status" value="1"/>
</dbReference>
<dbReference type="PROSITE" id="PS50112">
    <property type="entry name" value="PAS"/>
    <property type="match status" value="2"/>
</dbReference>
<dbReference type="Gene3D" id="6.10.340.10">
    <property type="match status" value="1"/>
</dbReference>
<evidence type="ECO:0000313" key="25">
    <source>
        <dbReference type="EMBL" id="RWX45624.1"/>
    </source>
</evidence>
<feature type="domain" description="Response regulatory" evidence="20">
    <location>
        <begin position="1034"/>
        <end position="1171"/>
    </location>
</feature>
<evidence type="ECO:0000259" key="21">
    <source>
        <dbReference type="PROSITE" id="PS50112"/>
    </source>
</evidence>
<dbReference type="SUPFAM" id="SSF47226">
    <property type="entry name" value="Histidine-containing phosphotransfer domain, HPT domain"/>
    <property type="match status" value="1"/>
</dbReference>
<keyword evidence="10" id="KW-0067">ATP-binding</keyword>
<dbReference type="SUPFAM" id="SSF55785">
    <property type="entry name" value="PYP-like sensor domain (PAS domain)"/>
    <property type="match status" value="3"/>
</dbReference>
<reference evidence="25 26" key="1">
    <citation type="submission" date="2017-01" db="EMBL/GenBank/DDBJ databases">
        <title>The cable genome- insights into the physiology and evolution of filamentous bacteria capable of sulfide oxidation via long distance electron transfer.</title>
        <authorList>
            <person name="Schreiber L."/>
            <person name="Bjerg J.T."/>
            <person name="Boggild A."/>
            <person name="Van De Vossenberg J."/>
            <person name="Meysman F."/>
            <person name="Nielsen L.P."/>
            <person name="Schramm A."/>
            <person name="Kjeldsen K.U."/>
        </authorList>
    </citation>
    <scope>NUCLEOTIDE SEQUENCE [LARGE SCALE GENOMIC DNA]</scope>
    <source>
        <strain evidence="25">MCF</strain>
    </source>
</reference>
<dbReference type="SMART" id="SM00091">
    <property type="entry name" value="PAS"/>
    <property type="match status" value="3"/>
</dbReference>
<dbReference type="FunFam" id="3.30.565.10:FF:000010">
    <property type="entry name" value="Sensor histidine kinase RcsC"/>
    <property type="match status" value="1"/>
</dbReference>
<dbReference type="GO" id="GO:0006355">
    <property type="term" value="P:regulation of DNA-templated transcription"/>
    <property type="evidence" value="ECO:0007669"/>
    <property type="project" value="InterPro"/>
</dbReference>
<dbReference type="SUPFAM" id="SSF47384">
    <property type="entry name" value="Homodimeric domain of signal transducing histidine kinase"/>
    <property type="match status" value="1"/>
</dbReference>
<gene>
    <name evidence="25" type="ORF">H206_01739</name>
</gene>
<keyword evidence="7 18" id="KW-0812">Transmembrane</keyword>
<dbReference type="InterPro" id="IPR003661">
    <property type="entry name" value="HisK_dim/P_dom"/>
</dbReference>
<evidence type="ECO:0000256" key="8">
    <source>
        <dbReference type="ARBA" id="ARBA00022741"/>
    </source>
</evidence>
<evidence type="ECO:0000256" key="16">
    <source>
        <dbReference type="PROSITE-ProRule" id="PRU00110"/>
    </source>
</evidence>
<evidence type="ECO:0000256" key="14">
    <source>
        <dbReference type="ARBA" id="ARBA00064003"/>
    </source>
</evidence>
<dbReference type="Pfam" id="PF13188">
    <property type="entry name" value="PAS_8"/>
    <property type="match status" value="1"/>
</dbReference>
<dbReference type="EMBL" id="MTKO01000075">
    <property type="protein sequence ID" value="RWX45624.1"/>
    <property type="molecule type" value="Genomic_DNA"/>
</dbReference>
<dbReference type="GO" id="GO:0005886">
    <property type="term" value="C:plasma membrane"/>
    <property type="evidence" value="ECO:0007669"/>
    <property type="project" value="UniProtKB-SubCell"/>
</dbReference>
<organism evidence="25 26">
    <name type="scientific">Candidatus Electrothrix aarhusensis</name>
    <dbReference type="NCBI Taxonomy" id="1859131"/>
    <lineage>
        <taxon>Bacteria</taxon>
        <taxon>Pseudomonadati</taxon>
        <taxon>Thermodesulfobacteriota</taxon>
        <taxon>Desulfobulbia</taxon>
        <taxon>Desulfobulbales</taxon>
        <taxon>Desulfobulbaceae</taxon>
        <taxon>Candidatus Electrothrix</taxon>
    </lineage>
</organism>
<dbReference type="PROSITE" id="PS50109">
    <property type="entry name" value="HIS_KIN"/>
    <property type="match status" value="1"/>
</dbReference>
<dbReference type="PANTHER" id="PTHR45339">
    <property type="entry name" value="HYBRID SIGNAL TRANSDUCTION HISTIDINE KINASE J"/>
    <property type="match status" value="1"/>
</dbReference>
<keyword evidence="11 18" id="KW-1133">Transmembrane helix</keyword>
<dbReference type="InterPro" id="IPR003660">
    <property type="entry name" value="HAMP_dom"/>
</dbReference>
<feature type="transmembrane region" description="Helical" evidence="18">
    <location>
        <begin position="299"/>
        <end position="322"/>
    </location>
</feature>
<dbReference type="Proteomes" id="UP000287853">
    <property type="component" value="Unassembled WGS sequence"/>
</dbReference>
<dbReference type="SUPFAM" id="SSF158472">
    <property type="entry name" value="HAMP domain-like"/>
    <property type="match status" value="1"/>
</dbReference>
<dbReference type="SMART" id="SM00387">
    <property type="entry name" value="HATPase_c"/>
    <property type="match status" value="1"/>
</dbReference>
<dbReference type="PROSITE" id="PS50894">
    <property type="entry name" value="HPT"/>
    <property type="match status" value="1"/>
</dbReference>
<dbReference type="SMART" id="SM00304">
    <property type="entry name" value="HAMP"/>
    <property type="match status" value="1"/>
</dbReference>
<dbReference type="Pfam" id="PF02518">
    <property type="entry name" value="HATPase_c"/>
    <property type="match status" value="1"/>
</dbReference>
<comment type="subunit">
    <text evidence="14">At low DSF concentrations, interacts with RpfF.</text>
</comment>
<dbReference type="EC" id="2.7.13.3" evidence="3"/>
<dbReference type="Gene3D" id="1.10.287.130">
    <property type="match status" value="1"/>
</dbReference>
<evidence type="ECO:0000259" key="24">
    <source>
        <dbReference type="PROSITE" id="PS50894"/>
    </source>
</evidence>
<evidence type="ECO:0000256" key="1">
    <source>
        <dbReference type="ARBA" id="ARBA00000085"/>
    </source>
</evidence>
<dbReference type="SUPFAM" id="SSF52172">
    <property type="entry name" value="CheY-like"/>
    <property type="match status" value="1"/>
</dbReference>
<dbReference type="InterPro" id="IPR001610">
    <property type="entry name" value="PAC"/>
</dbReference>
<dbReference type="InterPro" id="IPR004358">
    <property type="entry name" value="Sig_transdc_His_kin-like_C"/>
</dbReference>
<dbReference type="GO" id="GO:0005524">
    <property type="term" value="F:ATP binding"/>
    <property type="evidence" value="ECO:0007669"/>
    <property type="project" value="UniProtKB-KW"/>
</dbReference>
<evidence type="ECO:0000256" key="2">
    <source>
        <dbReference type="ARBA" id="ARBA00004651"/>
    </source>
</evidence>
<evidence type="ECO:0000256" key="10">
    <source>
        <dbReference type="ARBA" id="ARBA00022840"/>
    </source>
</evidence>
<dbReference type="PROSITE" id="PS50885">
    <property type="entry name" value="HAMP"/>
    <property type="match status" value="1"/>
</dbReference>
<dbReference type="Pfam" id="PF00989">
    <property type="entry name" value="PAS"/>
    <property type="match status" value="2"/>
</dbReference>
<comment type="caution">
    <text evidence="25">The sequence shown here is derived from an EMBL/GenBank/DDBJ whole genome shotgun (WGS) entry which is preliminary data.</text>
</comment>
<evidence type="ECO:0000256" key="15">
    <source>
        <dbReference type="ARBA" id="ARBA00068150"/>
    </source>
</evidence>
<dbReference type="CDD" id="cd17546">
    <property type="entry name" value="REC_hyHK_CKI1_RcsC-like"/>
    <property type="match status" value="1"/>
</dbReference>
<evidence type="ECO:0000313" key="26">
    <source>
        <dbReference type="Proteomes" id="UP000287853"/>
    </source>
</evidence>
<evidence type="ECO:0000256" key="18">
    <source>
        <dbReference type="SAM" id="Phobius"/>
    </source>
</evidence>
<dbReference type="NCBIfam" id="TIGR00229">
    <property type="entry name" value="sensory_box"/>
    <property type="match status" value="2"/>
</dbReference>
<dbReference type="SMART" id="SM00388">
    <property type="entry name" value="HisKA"/>
    <property type="match status" value="1"/>
</dbReference>
<dbReference type="PROSITE" id="PS50113">
    <property type="entry name" value="PAC"/>
    <property type="match status" value="1"/>
</dbReference>
<dbReference type="InterPro" id="IPR036641">
    <property type="entry name" value="HPT_dom_sf"/>
</dbReference>
<dbReference type="InterPro" id="IPR008207">
    <property type="entry name" value="Sig_transdc_His_kin_Hpt_dom"/>
</dbReference>
<dbReference type="InterPro" id="IPR036890">
    <property type="entry name" value="HATPase_C_sf"/>
</dbReference>